<reference evidence="2" key="1">
    <citation type="submission" date="2011-07" db="EMBL/GenBank/DDBJ databases">
        <title>Divergent evolution of antigenic variation in African trypanosomes.</title>
        <authorList>
            <person name="Jackson A.P."/>
            <person name="Berry A."/>
            <person name="Allison H.C."/>
            <person name="Burton P."/>
            <person name="Anderson J."/>
            <person name="Aslett M."/>
            <person name="Brown R."/>
            <person name="Corton N."/>
            <person name="Harris D."/>
            <person name="Hauser H."/>
            <person name="Gamble J."/>
            <person name="Gilderthorp R."/>
            <person name="McQuillan J."/>
            <person name="Quail M.A."/>
            <person name="Sanders M."/>
            <person name="Van Tonder A."/>
            <person name="Ginger M.L."/>
            <person name="Donelson J.E."/>
            <person name="Field M.C."/>
            <person name="Barry J.D."/>
            <person name="Berriman M."/>
            <person name="Hertz-Fowler C."/>
        </authorList>
    </citation>
    <scope>NUCLEOTIDE SEQUENCE [LARGE SCALE GENOMIC DNA]</scope>
    <source>
        <strain evidence="2">IL3000</strain>
    </source>
</reference>
<comment type="caution">
    <text evidence="1">The sequence shown here is derived from an EMBL/GenBank/DDBJ whole genome shotgun (WGS) entry which is preliminary data.</text>
</comment>
<evidence type="ECO:0000313" key="2">
    <source>
        <dbReference type="Proteomes" id="UP000000702"/>
    </source>
</evidence>
<sequence>MNHQWHDVLIVDDEGDKAFSDAAPLLLEALEIVSHTRMLHFSLGVDCLAAGLQSVKDDRFTYRAKMGEAREMRSMMASLLDSVHDSFSTIMETNKAPQQTGKGRTDDYRSLLRCDGGLIAPRSLKLKTLLSWDPAFSYKTFFGRFKRLCQIVADC</sequence>
<keyword evidence="2" id="KW-1185">Reference proteome</keyword>
<accession>F9WAH5</accession>
<dbReference type="AlphaFoldDB" id="F9WAH5"/>
<protein>
    <submittedName>
        <fullName evidence="1">WGS project CAEQ00000000 data, annotated contig 1975</fullName>
    </submittedName>
</protein>
<feature type="non-terminal residue" evidence="1">
    <location>
        <position position="155"/>
    </location>
</feature>
<dbReference type="VEuPathDB" id="TriTrypDB:TcIL3000_0_48820"/>
<gene>
    <name evidence="1" type="ORF">TCIL3000_0_48820</name>
</gene>
<dbReference type="Proteomes" id="UP000000702">
    <property type="component" value="Unassembled WGS sequence"/>
</dbReference>
<dbReference type="EMBL" id="CAEQ01001436">
    <property type="protein sequence ID" value="CCD14237.1"/>
    <property type="molecule type" value="Genomic_DNA"/>
</dbReference>
<reference evidence="1 2" key="2">
    <citation type="journal article" date="2012" name="Proc. Natl. Acad. Sci. U.S.A.">
        <title>Antigenic diversity is generated by distinct evolutionary mechanisms in African trypanosome species.</title>
        <authorList>
            <person name="Jackson A.P."/>
            <person name="Berry A."/>
            <person name="Aslett M."/>
            <person name="Allison H.C."/>
            <person name="Burton P."/>
            <person name="Vavrova-Anderson J."/>
            <person name="Brown R."/>
            <person name="Browne H."/>
            <person name="Corton N."/>
            <person name="Hauser H."/>
            <person name="Gamble J."/>
            <person name="Gilderthorp R."/>
            <person name="Marcello L."/>
            <person name="McQuillan J."/>
            <person name="Otto T.D."/>
            <person name="Quail M.A."/>
            <person name="Sanders M.J."/>
            <person name="van Tonder A."/>
            <person name="Ginger M.L."/>
            <person name="Field M.C."/>
            <person name="Barry J.D."/>
            <person name="Hertz-Fowler C."/>
            <person name="Berriman M."/>
        </authorList>
    </citation>
    <scope>NUCLEOTIDE SEQUENCE [LARGE SCALE GENOMIC DNA]</scope>
    <source>
        <strain evidence="1 2">IL3000</strain>
    </source>
</reference>
<name>F9WAH5_TRYCI</name>
<proteinExistence type="predicted"/>
<organism evidence="1 2">
    <name type="scientific">Trypanosoma congolense (strain IL3000)</name>
    <dbReference type="NCBI Taxonomy" id="1068625"/>
    <lineage>
        <taxon>Eukaryota</taxon>
        <taxon>Discoba</taxon>
        <taxon>Euglenozoa</taxon>
        <taxon>Kinetoplastea</taxon>
        <taxon>Metakinetoplastina</taxon>
        <taxon>Trypanosomatida</taxon>
        <taxon>Trypanosomatidae</taxon>
        <taxon>Trypanosoma</taxon>
        <taxon>Nannomonas</taxon>
    </lineage>
</organism>
<evidence type="ECO:0000313" key="1">
    <source>
        <dbReference type="EMBL" id="CCD14237.1"/>
    </source>
</evidence>